<dbReference type="PANTHER" id="PTHR22911">
    <property type="entry name" value="ACYL-MALONYL CONDENSING ENZYME-RELATED"/>
    <property type="match status" value="1"/>
</dbReference>
<feature type="transmembrane region" description="Helical" evidence="6">
    <location>
        <begin position="283"/>
        <end position="301"/>
    </location>
</feature>
<evidence type="ECO:0000256" key="5">
    <source>
        <dbReference type="ARBA" id="ARBA00023136"/>
    </source>
</evidence>
<keyword evidence="3 6" id="KW-0812">Transmembrane</keyword>
<dbReference type="PANTHER" id="PTHR22911:SF6">
    <property type="entry name" value="SOLUTE CARRIER FAMILY 35 MEMBER G1"/>
    <property type="match status" value="1"/>
</dbReference>
<evidence type="ECO:0000256" key="3">
    <source>
        <dbReference type="ARBA" id="ARBA00022692"/>
    </source>
</evidence>
<gene>
    <name evidence="8" type="ORF">SAMN05444714_0084</name>
</gene>
<evidence type="ECO:0000259" key="7">
    <source>
        <dbReference type="Pfam" id="PF00892"/>
    </source>
</evidence>
<organism evidence="8 9">
    <name type="scientific">Yoonia litorea</name>
    <dbReference type="NCBI Taxonomy" id="1123755"/>
    <lineage>
        <taxon>Bacteria</taxon>
        <taxon>Pseudomonadati</taxon>
        <taxon>Pseudomonadota</taxon>
        <taxon>Alphaproteobacteria</taxon>
        <taxon>Rhodobacterales</taxon>
        <taxon>Paracoccaceae</taxon>
        <taxon>Yoonia</taxon>
    </lineage>
</organism>
<name>A0A1I6L1K0_9RHOB</name>
<feature type="transmembrane region" description="Helical" evidence="6">
    <location>
        <begin position="40"/>
        <end position="63"/>
    </location>
</feature>
<feature type="transmembrane region" description="Helical" evidence="6">
    <location>
        <begin position="100"/>
        <end position="120"/>
    </location>
</feature>
<feature type="transmembrane region" description="Helical" evidence="6">
    <location>
        <begin position="221"/>
        <end position="246"/>
    </location>
</feature>
<evidence type="ECO:0000256" key="1">
    <source>
        <dbReference type="ARBA" id="ARBA00004141"/>
    </source>
</evidence>
<keyword evidence="5 6" id="KW-0472">Membrane</keyword>
<dbReference type="AlphaFoldDB" id="A0A1I6L1K0"/>
<dbReference type="EMBL" id="FOZM01000001">
    <property type="protein sequence ID" value="SFR97349.1"/>
    <property type="molecule type" value="Genomic_DNA"/>
</dbReference>
<dbReference type="GO" id="GO:0016020">
    <property type="term" value="C:membrane"/>
    <property type="evidence" value="ECO:0007669"/>
    <property type="project" value="UniProtKB-SubCell"/>
</dbReference>
<feature type="transmembrane region" description="Helical" evidence="6">
    <location>
        <begin position="151"/>
        <end position="170"/>
    </location>
</feature>
<feature type="transmembrane region" description="Helical" evidence="6">
    <location>
        <begin position="75"/>
        <end position="94"/>
    </location>
</feature>
<dbReference type="STRING" id="1123755.SAMN05444714_0084"/>
<feature type="transmembrane region" description="Helical" evidence="6">
    <location>
        <begin position="127"/>
        <end position="145"/>
    </location>
</feature>
<dbReference type="InterPro" id="IPR037185">
    <property type="entry name" value="EmrE-like"/>
</dbReference>
<dbReference type="RefSeq" id="WP_090202561.1">
    <property type="nucleotide sequence ID" value="NZ_FOZM01000001.1"/>
</dbReference>
<dbReference type="Proteomes" id="UP000198926">
    <property type="component" value="Unassembled WGS sequence"/>
</dbReference>
<evidence type="ECO:0000313" key="8">
    <source>
        <dbReference type="EMBL" id="SFR97349.1"/>
    </source>
</evidence>
<keyword evidence="4 6" id="KW-1133">Transmembrane helix</keyword>
<dbReference type="OrthoDB" id="9812899at2"/>
<dbReference type="InterPro" id="IPR000620">
    <property type="entry name" value="EamA_dom"/>
</dbReference>
<comment type="subcellular location">
    <subcellularLocation>
        <location evidence="1">Membrane</location>
        <topology evidence="1">Multi-pass membrane protein</topology>
    </subcellularLocation>
</comment>
<feature type="domain" description="EamA" evidence="7">
    <location>
        <begin position="9"/>
        <end position="142"/>
    </location>
</feature>
<evidence type="ECO:0000256" key="4">
    <source>
        <dbReference type="ARBA" id="ARBA00022989"/>
    </source>
</evidence>
<dbReference type="SUPFAM" id="SSF103481">
    <property type="entry name" value="Multidrug resistance efflux transporter EmrE"/>
    <property type="match status" value="2"/>
</dbReference>
<feature type="transmembrane region" description="Helical" evidence="6">
    <location>
        <begin position="7"/>
        <end position="28"/>
    </location>
</feature>
<accession>A0A1I6L1K0</accession>
<proteinExistence type="inferred from homology"/>
<evidence type="ECO:0000256" key="6">
    <source>
        <dbReference type="SAM" id="Phobius"/>
    </source>
</evidence>
<comment type="similarity">
    <text evidence="2">Belongs to the drug/metabolite transporter (DMT) superfamily. 10 TMS drug/metabolite exporter (DME) (TC 2.A.7.3) family.</text>
</comment>
<sequence>MKQISPAALGALCATIAVVFFSINDVAIKFLSGGYALHQVVLIRSVIGVIIIVCVIAPFTAGWGIARTQKLPLHMLRGLCVVFANMTFFLGLAAMTLADAVAIFFISPIVITLASVLFLGETVGPRRWAAILVGFLGVLVMMRPGTQAFQLASILPLAAAFFYAGIHVLTRKMGGTENAATMAFYIQVMFIIVSLMFFVAVGDGRFGNQPDPSLDFLLRAWVWPEVADFPVFLIVGIGIAVAGWLISQAYRVTEASHVAPFEYLALPMSVAWGIFIFDEFPDGWDYLGMALILGAGLFMIWRDAQAKRALLRRPLRR</sequence>
<protein>
    <submittedName>
        <fullName evidence="8">EamA domain-containing membrane protein RarD</fullName>
    </submittedName>
</protein>
<feature type="transmembrane region" description="Helical" evidence="6">
    <location>
        <begin position="182"/>
        <end position="201"/>
    </location>
</feature>
<feature type="domain" description="EamA" evidence="7">
    <location>
        <begin position="153"/>
        <end position="299"/>
    </location>
</feature>
<reference evidence="8 9" key="1">
    <citation type="submission" date="2016-10" db="EMBL/GenBank/DDBJ databases">
        <authorList>
            <person name="de Groot N.N."/>
        </authorList>
    </citation>
    <scope>NUCLEOTIDE SEQUENCE [LARGE SCALE GENOMIC DNA]</scope>
    <source>
        <strain evidence="8 9">DSM 29433</strain>
    </source>
</reference>
<dbReference type="Pfam" id="PF00892">
    <property type="entry name" value="EamA"/>
    <property type="match status" value="2"/>
</dbReference>
<keyword evidence="9" id="KW-1185">Reference proteome</keyword>
<evidence type="ECO:0000256" key="2">
    <source>
        <dbReference type="ARBA" id="ARBA00009853"/>
    </source>
</evidence>
<evidence type="ECO:0000313" key="9">
    <source>
        <dbReference type="Proteomes" id="UP000198926"/>
    </source>
</evidence>
<feature type="transmembrane region" description="Helical" evidence="6">
    <location>
        <begin position="258"/>
        <end position="277"/>
    </location>
</feature>